<keyword evidence="1" id="KW-0479">Metal-binding</keyword>
<dbReference type="SUPFAM" id="SSF53659">
    <property type="entry name" value="Isocitrate/Isopropylmalate dehydrogenase-like"/>
    <property type="match status" value="1"/>
</dbReference>
<dbReference type="GO" id="GO:0051287">
    <property type="term" value="F:NAD binding"/>
    <property type="evidence" value="ECO:0007669"/>
    <property type="project" value="InterPro"/>
</dbReference>
<comment type="caution">
    <text evidence="4">The sequence shown here is derived from an EMBL/GenBank/DDBJ whole genome shotgun (WGS) entry which is preliminary data.</text>
</comment>
<evidence type="ECO:0000313" key="4">
    <source>
        <dbReference type="EMBL" id="PSH64132.1"/>
    </source>
</evidence>
<dbReference type="Gene3D" id="3.40.718.10">
    <property type="entry name" value="Isopropylmalate Dehydrogenase"/>
    <property type="match status" value="1"/>
</dbReference>
<name>A0A2P7BCH7_9HYPH</name>
<keyword evidence="3" id="KW-0520">NAD</keyword>
<proteinExistence type="predicted"/>
<dbReference type="AlphaFoldDB" id="A0A2P7BCH7"/>
<dbReference type="EMBL" id="PGGM01000005">
    <property type="protein sequence ID" value="PSH64132.1"/>
    <property type="molecule type" value="Genomic_DNA"/>
</dbReference>
<sequence length="353" mass="37788">MATSETAAVIRTRRPVLALAMGDPAGISSELTAKILSLPELCSAAHFIVIGDRRILEEGALIAKVTLDLDYRTADEFSTEPAGRPVFVDLGHLDPADVTRGEATLAGGTFATENFRFALHLANEGRVDGICFTPFNKKAMRYAYPGYDDEIRFVSDVLSFSGKMREFNVLERIWNARVTSHIPLSAVSGHISQDAILAEVELTAACLRLAGIDEPKIAVAGLNPHAGDGGSFGLEEIEIIEPAVARAKAEGYAVEGPFPADTVFLRALKEGFHAVLTMYHDQGQIAMKMMGFDKGVTMMGGLPFPLCTPAHGTAYDIAGHGIADVGASREAVLLAARMAMRQASLNRASQNID</sequence>
<evidence type="ECO:0000313" key="5">
    <source>
        <dbReference type="Proteomes" id="UP000241764"/>
    </source>
</evidence>
<evidence type="ECO:0000256" key="3">
    <source>
        <dbReference type="ARBA" id="ARBA00023027"/>
    </source>
</evidence>
<gene>
    <name evidence="4" type="ORF">CU103_13910</name>
</gene>
<dbReference type="Pfam" id="PF04166">
    <property type="entry name" value="PdxA"/>
    <property type="match status" value="1"/>
</dbReference>
<dbReference type="Proteomes" id="UP000241764">
    <property type="component" value="Unassembled WGS sequence"/>
</dbReference>
<keyword evidence="5" id="KW-1185">Reference proteome</keyword>
<accession>A0A2P7BCH7</accession>
<protein>
    <submittedName>
        <fullName evidence="4">4-hydroxythreonine-4-phosphate dehydrogenase</fullName>
    </submittedName>
</protein>
<dbReference type="PANTHER" id="PTHR30004">
    <property type="entry name" value="4-HYDROXYTHREONINE-4-PHOSPHATE DEHYDROGENASE"/>
    <property type="match status" value="1"/>
</dbReference>
<dbReference type="InterPro" id="IPR005255">
    <property type="entry name" value="PdxA_fam"/>
</dbReference>
<dbReference type="GO" id="GO:0016491">
    <property type="term" value="F:oxidoreductase activity"/>
    <property type="evidence" value="ECO:0007669"/>
    <property type="project" value="UniProtKB-KW"/>
</dbReference>
<dbReference type="OrthoDB" id="9801783at2"/>
<evidence type="ECO:0000256" key="2">
    <source>
        <dbReference type="ARBA" id="ARBA00023002"/>
    </source>
</evidence>
<keyword evidence="2" id="KW-0560">Oxidoreductase</keyword>
<reference evidence="5" key="1">
    <citation type="submission" date="2017-11" db="EMBL/GenBank/DDBJ databases">
        <authorList>
            <person name="Kuznetsova I."/>
            <person name="Sazanova A."/>
            <person name="Chirak E."/>
            <person name="Safronova V."/>
            <person name="Willems A."/>
        </authorList>
    </citation>
    <scope>NUCLEOTIDE SEQUENCE [LARGE SCALE GENOMIC DNA]</scope>
    <source>
        <strain evidence="5">CCBAU 03422</strain>
    </source>
</reference>
<organism evidence="4 5">
    <name type="scientific">Phyllobacterium sophorae</name>
    <dbReference type="NCBI Taxonomy" id="1520277"/>
    <lineage>
        <taxon>Bacteria</taxon>
        <taxon>Pseudomonadati</taxon>
        <taxon>Pseudomonadota</taxon>
        <taxon>Alphaproteobacteria</taxon>
        <taxon>Hyphomicrobiales</taxon>
        <taxon>Phyllobacteriaceae</taxon>
        <taxon>Phyllobacterium</taxon>
    </lineage>
</organism>
<dbReference type="GO" id="GO:0046872">
    <property type="term" value="F:metal ion binding"/>
    <property type="evidence" value="ECO:0007669"/>
    <property type="project" value="UniProtKB-KW"/>
</dbReference>
<dbReference type="PANTHER" id="PTHR30004:SF3">
    <property type="entry name" value="4-HYDROXYTHREONINE-4-PHOSPHATE DEHYDROGENASE 2-RELATED"/>
    <property type="match status" value="1"/>
</dbReference>
<evidence type="ECO:0000256" key="1">
    <source>
        <dbReference type="ARBA" id="ARBA00022723"/>
    </source>
</evidence>
<dbReference type="RefSeq" id="WP_106664521.1">
    <property type="nucleotide sequence ID" value="NZ_PGGM01000005.1"/>
</dbReference>